<feature type="compositionally biased region" description="Acidic residues" evidence="1">
    <location>
        <begin position="326"/>
        <end position="335"/>
    </location>
</feature>
<dbReference type="AlphaFoldDB" id="A0A9P5VIT4"/>
<comment type="caution">
    <text evidence="2">The sequence shown here is derived from an EMBL/GenBank/DDBJ whole genome shotgun (WGS) entry which is preliminary data.</text>
</comment>
<evidence type="ECO:0000313" key="2">
    <source>
        <dbReference type="EMBL" id="KAF9326186.1"/>
    </source>
</evidence>
<accession>A0A9P5VIT4</accession>
<name>A0A9P5VIT4_9FUNG</name>
<feature type="compositionally biased region" description="Polar residues" evidence="1">
    <location>
        <begin position="212"/>
        <end position="221"/>
    </location>
</feature>
<feature type="compositionally biased region" description="Low complexity" evidence="1">
    <location>
        <begin position="315"/>
        <end position="325"/>
    </location>
</feature>
<feature type="region of interest" description="Disordered" evidence="1">
    <location>
        <begin position="171"/>
        <end position="224"/>
    </location>
</feature>
<protein>
    <submittedName>
        <fullName evidence="2">Uncharacterized protein</fullName>
    </submittedName>
</protein>
<feature type="compositionally biased region" description="Polar residues" evidence="1">
    <location>
        <begin position="171"/>
        <end position="189"/>
    </location>
</feature>
<feature type="compositionally biased region" description="Basic and acidic residues" evidence="1">
    <location>
        <begin position="336"/>
        <end position="347"/>
    </location>
</feature>
<sequence length="394" mass="43621">MEQESSLTDEQRALNQFQEHQRQQQFYIQQLQLMQKLQSMPGSTTRPWYPTFGPAITASCSDSTIQLDSPHQYTLMNNARLNKPSVGPHWKSIQPSSAYSPTPSPPSTSPRFPSMSASARVLTATGSMETYSSPSSINQARATSFSQQHLQHPHRDVTALYNMETVQGNYTHHTHPFLNSNGTQQQTTRNVKRKASWDEQEDEEDEEDEDGQSSSSLPTDTSLHRVDLRNESLVSPPNLIGSSAHHCYLQVDKPNGGHHFHRHSDLFVPTPIMNQRQREPGGASSQGGGGGGGDLEMTSGYTPESGVATPNSGHMSVDVSMASSVDQEDLEEDPNKEEKEAKDDQLLGRRSKQKLDLVALSPLGLVSEVDVQRAQSGERVLDIFQECFYNAASR</sequence>
<organism evidence="2 3">
    <name type="scientific">Podila minutissima</name>
    <dbReference type="NCBI Taxonomy" id="64525"/>
    <lineage>
        <taxon>Eukaryota</taxon>
        <taxon>Fungi</taxon>
        <taxon>Fungi incertae sedis</taxon>
        <taxon>Mucoromycota</taxon>
        <taxon>Mortierellomycotina</taxon>
        <taxon>Mortierellomycetes</taxon>
        <taxon>Mortierellales</taxon>
        <taxon>Mortierellaceae</taxon>
        <taxon>Podila</taxon>
    </lineage>
</organism>
<feature type="compositionally biased region" description="Polar residues" evidence="1">
    <location>
        <begin position="124"/>
        <end position="150"/>
    </location>
</feature>
<proteinExistence type="predicted"/>
<feature type="compositionally biased region" description="Acidic residues" evidence="1">
    <location>
        <begin position="198"/>
        <end position="211"/>
    </location>
</feature>
<feature type="region of interest" description="Disordered" evidence="1">
    <location>
        <begin position="85"/>
        <end position="154"/>
    </location>
</feature>
<feature type="compositionally biased region" description="Gly residues" evidence="1">
    <location>
        <begin position="284"/>
        <end position="294"/>
    </location>
</feature>
<keyword evidence="3" id="KW-1185">Reference proteome</keyword>
<reference evidence="2" key="1">
    <citation type="journal article" date="2020" name="Fungal Divers.">
        <title>Resolving the Mortierellaceae phylogeny through synthesis of multi-gene phylogenetics and phylogenomics.</title>
        <authorList>
            <person name="Vandepol N."/>
            <person name="Liber J."/>
            <person name="Desiro A."/>
            <person name="Na H."/>
            <person name="Kennedy M."/>
            <person name="Barry K."/>
            <person name="Grigoriev I.V."/>
            <person name="Miller A.N."/>
            <person name="O'Donnell K."/>
            <person name="Stajich J.E."/>
            <person name="Bonito G."/>
        </authorList>
    </citation>
    <scope>NUCLEOTIDE SEQUENCE</scope>
    <source>
        <strain evidence="2">NVP1</strain>
    </source>
</reference>
<feature type="region of interest" description="Disordered" evidence="1">
    <location>
        <begin position="274"/>
        <end position="351"/>
    </location>
</feature>
<feature type="region of interest" description="Disordered" evidence="1">
    <location>
        <begin position="1"/>
        <end position="21"/>
    </location>
</feature>
<evidence type="ECO:0000313" key="3">
    <source>
        <dbReference type="Proteomes" id="UP000696485"/>
    </source>
</evidence>
<gene>
    <name evidence="2" type="ORF">BG006_010365</name>
</gene>
<evidence type="ECO:0000256" key="1">
    <source>
        <dbReference type="SAM" id="MobiDB-lite"/>
    </source>
</evidence>
<dbReference type="EMBL" id="JAAAUY010000815">
    <property type="protein sequence ID" value="KAF9326186.1"/>
    <property type="molecule type" value="Genomic_DNA"/>
</dbReference>
<dbReference type="Proteomes" id="UP000696485">
    <property type="component" value="Unassembled WGS sequence"/>
</dbReference>